<sequence>MRAQGRHVTHQRLDATECNRRRHRVCIPARGAYRAPAVTAGQHRMVRQLLDVVHPRVGDTGEPQALLQGVGCFQYDFAEALPFGRILHRQQHRVAITGK</sequence>
<name>A0A1E3RND9_MYCFV</name>
<accession>A0A1E3RND9</accession>
<dbReference type="EMBL" id="MIHA01000003">
    <property type="protein sequence ID" value="ODQ91370.1"/>
    <property type="molecule type" value="Genomic_DNA"/>
</dbReference>
<dbReference type="RefSeq" id="WP_069412392.1">
    <property type="nucleotide sequence ID" value="NZ_JACKUL010000008.1"/>
</dbReference>
<protein>
    <submittedName>
        <fullName evidence="1">Uncharacterized protein</fullName>
    </submittedName>
</protein>
<organism evidence="1 2">
    <name type="scientific">Mycolicibacterium flavescens</name>
    <name type="common">Mycobacterium flavescens</name>
    <dbReference type="NCBI Taxonomy" id="1776"/>
    <lineage>
        <taxon>Bacteria</taxon>
        <taxon>Bacillati</taxon>
        <taxon>Actinomycetota</taxon>
        <taxon>Actinomycetes</taxon>
        <taxon>Mycobacteriales</taxon>
        <taxon>Mycobacteriaceae</taxon>
        <taxon>Mycolicibacterium</taxon>
    </lineage>
</organism>
<dbReference type="AlphaFoldDB" id="A0A1E3RND9"/>
<dbReference type="STRING" id="1776.BHQ18_04465"/>
<gene>
    <name evidence="1" type="ORF">BHQ18_04465</name>
</gene>
<evidence type="ECO:0000313" key="1">
    <source>
        <dbReference type="EMBL" id="ODQ91370.1"/>
    </source>
</evidence>
<reference evidence="2" key="1">
    <citation type="submission" date="2016-09" db="EMBL/GenBank/DDBJ databases">
        <authorList>
            <person name="Greninger A.L."/>
            <person name="Jerome K.R."/>
            <person name="Mcnair B."/>
            <person name="Wallis C."/>
            <person name="Fang F."/>
        </authorList>
    </citation>
    <scope>NUCLEOTIDE SEQUENCE [LARGE SCALE GENOMIC DNA]</scope>
    <source>
        <strain evidence="2">M6</strain>
    </source>
</reference>
<proteinExistence type="predicted"/>
<comment type="caution">
    <text evidence="1">The sequence shown here is derived from an EMBL/GenBank/DDBJ whole genome shotgun (WGS) entry which is preliminary data.</text>
</comment>
<keyword evidence="2" id="KW-1185">Reference proteome</keyword>
<evidence type="ECO:0000313" key="2">
    <source>
        <dbReference type="Proteomes" id="UP000094053"/>
    </source>
</evidence>
<dbReference type="Proteomes" id="UP000094053">
    <property type="component" value="Unassembled WGS sequence"/>
</dbReference>